<dbReference type="EMBL" id="JAYMYR010000006">
    <property type="protein sequence ID" value="KAK7356761.1"/>
    <property type="molecule type" value="Genomic_DNA"/>
</dbReference>
<gene>
    <name evidence="1" type="ORF">VNO80_16037</name>
</gene>
<dbReference type="PANTHER" id="PTHR31808">
    <property type="entry name" value="EXPRESSED PROTEIN"/>
    <property type="match status" value="1"/>
</dbReference>
<comment type="caution">
    <text evidence="1">The sequence shown here is derived from an EMBL/GenBank/DDBJ whole genome shotgun (WGS) entry which is preliminary data.</text>
</comment>
<evidence type="ECO:0000313" key="1">
    <source>
        <dbReference type="EMBL" id="KAK7356761.1"/>
    </source>
</evidence>
<dbReference type="Proteomes" id="UP001374584">
    <property type="component" value="Unassembled WGS sequence"/>
</dbReference>
<reference evidence="1 2" key="1">
    <citation type="submission" date="2024-01" db="EMBL/GenBank/DDBJ databases">
        <title>The genomes of 5 underutilized Papilionoideae crops provide insights into root nodulation and disease resistanc.</title>
        <authorList>
            <person name="Jiang F."/>
        </authorList>
    </citation>
    <scope>NUCLEOTIDE SEQUENCE [LARGE SCALE GENOMIC DNA]</scope>
    <source>
        <strain evidence="1">JINMINGXINNONG_FW02</strain>
        <tissue evidence="1">Leaves</tissue>
    </source>
</reference>
<dbReference type="PANTHER" id="PTHR31808:SF4">
    <property type="entry name" value="LIGASE, PUTATIVE (DUF760)-RELATED"/>
    <property type="match status" value="1"/>
</dbReference>
<keyword evidence="2" id="KW-1185">Reference proteome</keyword>
<dbReference type="AlphaFoldDB" id="A0AAN9MLC7"/>
<organism evidence="1 2">
    <name type="scientific">Phaseolus coccineus</name>
    <name type="common">Scarlet runner bean</name>
    <name type="synonym">Phaseolus multiflorus</name>
    <dbReference type="NCBI Taxonomy" id="3886"/>
    <lineage>
        <taxon>Eukaryota</taxon>
        <taxon>Viridiplantae</taxon>
        <taxon>Streptophyta</taxon>
        <taxon>Embryophyta</taxon>
        <taxon>Tracheophyta</taxon>
        <taxon>Spermatophyta</taxon>
        <taxon>Magnoliopsida</taxon>
        <taxon>eudicotyledons</taxon>
        <taxon>Gunneridae</taxon>
        <taxon>Pentapetalae</taxon>
        <taxon>rosids</taxon>
        <taxon>fabids</taxon>
        <taxon>Fabales</taxon>
        <taxon>Fabaceae</taxon>
        <taxon>Papilionoideae</taxon>
        <taxon>50 kb inversion clade</taxon>
        <taxon>NPAAA clade</taxon>
        <taxon>indigoferoid/millettioid clade</taxon>
        <taxon>Phaseoleae</taxon>
        <taxon>Phaseolus</taxon>
    </lineage>
</organism>
<protein>
    <submittedName>
        <fullName evidence="1">Uncharacterized protein</fullName>
    </submittedName>
</protein>
<sequence length="117" mass="12585">MEAAATETVLTPPFPLPRPSVYLGRPSTFAFPSNFAFSIKLSTSVSVSISKQCHGRHGVESKKGFVVRATSSFPESSEPSSYVAPPKLESPIGQFLSLILMSHPHIVSAAVEQQLEL</sequence>
<accession>A0AAN9MLC7</accession>
<dbReference type="InterPro" id="IPR038925">
    <property type="entry name" value="At3g17800-like"/>
</dbReference>
<name>A0AAN9MLC7_PHACN</name>
<evidence type="ECO:0000313" key="2">
    <source>
        <dbReference type="Proteomes" id="UP001374584"/>
    </source>
</evidence>
<proteinExistence type="predicted"/>